<protein>
    <submittedName>
        <fullName evidence="2">Uncharacterized protein</fullName>
    </submittedName>
</protein>
<gene>
    <name evidence="2" type="ORF">Acor_08310</name>
</gene>
<evidence type="ECO:0000256" key="1">
    <source>
        <dbReference type="SAM" id="MobiDB-lite"/>
    </source>
</evidence>
<comment type="caution">
    <text evidence="2">The sequence shown here is derived from an EMBL/GenBank/DDBJ whole genome shotgun (WGS) entry which is preliminary data.</text>
</comment>
<accession>A0A5M3VWJ4</accession>
<dbReference type="RefSeq" id="WP_155335185.1">
    <property type="nucleotide sequence ID" value="NZ_BAAABN010000078.1"/>
</dbReference>
<dbReference type="OrthoDB" id="3519688at2"/>
<dbReference type="AlphaFoldDB" id="A0A5M3VWJ4"/>
<feature type="region of interest" description="Disordered" evidence="1">
    <location>
        <begin position="1"/>
        <end position="22"/>
    </location>
</feature>
<keyword evidence="3" id="KW-1185">Reference proteome</keyword>
<dbReference type="Proteomes" id="UP000334990">
    <property type="component" value="Unassembled WGS sequence"/>
</dbReference>
<evidence type="ECO:0000313" key="3">
    <source>
        <dbReference type="Proteomes" id="UP000334990"/>
    </source>
</evidence>
<reference evidence="2 3" key="1">
    <citation type="submission" date="2019-10" db="EMBL/GenBank/DDBJ databases">
        <title>Whole genome shotgun sequence of Acrocarpospora corrugata NBRC 13972.</title>
        <authorList>
            <person name="Ichikawa N."/>
            <person name="Kimura A."/>
            <person name="Kitahashi Y."/>
            <person name="Komaki H."/>
            <person name="Oguchi A."/>
        </authorList>
    </citation>
    <scope>NUCLEOTIDE SEQUENCE [LARGE SCALE GENOMIC DNA]</scope>
    <source>
        <strain evidence="2 3">NBRC 13972</strain>
    </source>
</reference>
<dbReference type="EMBL" id="BLAD01000037">
    <property type="protein sequence ID" value="GER98767.1"/>
    <property type="molecule type" value="Genomic_DNA"/>
</dbReference>
<evidence type="ECO:0000313" key="2">
    <source>
        <dbReference type="EMBL" id="GER98767.1"/>
    </source>
</evidence>
<sequence>MGDWEVSPDPRCPALPDAEPPPGRFVVDGHPMHGVYRRPTKAAFCDLLVTWNGHRLWQGEEAARFTVDASPLLSIWNLVYADDFAASGWLVRARADQAGRSLQWAGPEPSGRANWIDLWKARALLDGLLPFARLTLPESDALRWCAAAGRAGVIANITRGGPPDPLAEAGNDLLLITASRDETYGRLFPIDAIIDGYREVLPKAIAEREIESLEYHRTLSLATYVAAHCQLDEVGGAVRGLTLGYPVAVTVAQIVDAAFPLTDPDAITTNGRALPYRLEGAESVDGEFQLEIPSCPYSSHAHARLRDPLPAMGPELIEFVRGNWSPEFLPGSEVNSLEELSGRTYVLSVAYVHYLVSRAFEARPLDSDVHAYICCLLRDLGHEPRQLVNEVRLMERAGLRGKP</sequence>
<proteinExistence type="predicted"/>
<organism evidence="2 3">
    <name type="scientific">Acrocarpospora corrugata</name>
    <dbReference type="NCBI Taxonomy" id="35763"/>
    <lineage>
        <taxon>Bacteria</taxon>
        <taxon>Bacillati</taxon>
        <taxon>Actinomycetota</taxon>
        <taxon>Actinomycetes</taxon>
        <taxon>Streptosporangiales</taxon>
        <taxon>Streptosporangiaceae</taxon>
        <taxon>Acrocarpospora</taxon>
    </lineage>
</organism>
<name>A0A5M3VWJ4_9ACTN</name>
<feature type="compositionally biased region" description="Pro residues" evidence="1">
    <location>
        <begin position="10"/>
        <end position="22"/>
    </location>
</feature>